<feature type="region of interest" description="Disordered" evidence="1">
    <location>
        <begin position="1"/>
        <end position="77"/>
    </location>
</feature>
<dbReference type="RefSeq" id="WP_143554847.1">
    <property type="nucleotide sequence ID" value="NZ_VJWA01000001.1"/>
</dbReference>
<sequence length="77" mass="7608">MPDFEAQARVTTSSAKELAEAGESPPFEDRKPAPMAHPTAGRAEVAVQESSGIAAAEAGGTLKVDNGAPAAESAGSG</sequence>
<accession>A0A552UGF0</accession>
<proteinExistence type="predicted"/>
<name>A0A552UGF0_9SPHN</name>
<feature type="compositionally biased region" description="Low complexity" evidence="1">
    <location>
        <begin position="49"/>
        <end position="60"/>
    </location>
</feature>
<evidence type="ECO:0000256" key="1">
    <source>
        <dbReference type="SAM" id="MobiDB-lite"/>
    </source>
</evidence>
<keyword evidence="3" id="KW-1185">Reference proteome</keyword>
<evidence type="ECO:0000313" key="2">
    <source>
        <dbReference type="EMBL" id="TRW17302.1"/>
    </source>
</evidence>
<reference evidence="2 3" key="1">
    <citation type="submission" date="2019-07" db="EMBL/GenBank/DDBJ databases">
        <title>Novel species isolated from glacier.</title>
        <authorList>
            <person name="Liu Q."/>
            <person name="Xin Y.-H."/>
        </authorList>
    </citation>
    <scope>NUCLEOTIDE SEQUENCE [LARGE SCALE GENOMIC DNA]</scope>
    <source>
        <strain evidence="2 3">LB1R16</strain>
    </source>
</reference>
<organism evidence="2 3">
    <name type="scientific">Glacieibacterium frigidum</name>
    <dbReference type="NCBI Taxonomy" id="2593303"/>
    <lineage>
        <taxon>Bacteria</taxon>
        <taxon>Pseudomonadati</taxon>
        <taxon>Pseudomonadota</taxon>
        <taxon>Alphaproteobacteria</taxon>
        <taxon>Sphingomonadales</taxon>
        <taxon>Sphingosinicellaceae</taxon>
        <taxon>Glacieibacterium</taxon>
    </lineage>
</organism>
<protein>
    <submittedName>
        <fullName evidence="2">Uncharacterized protein</fullName>
    </submittedName>
</protein>
<dbReference type="EMBL" id="VJWA01000001">
    <property type="protein sequence ID" value="TRW17302.1"/>
    <property type="molecule type" value="Genomic_DNA"/>
</dbReference>
<dbReference type="Proteomes" id="UP000317894">
    <property type="component" value="Unassembled WGS sequence"/>
</dbReference>
<evidence type="ECO:0000313" key="3">
    <source>
        <dbReference type="Proteomes" id="UP000317894"/>
    </source>
</evidence>
<dbReference type="AlphaFoldDB" id="A0A552UGF0"/>
<comment type="caution">
    <text evidence="2">The sequence shown here is derived from an EMBL/GenBank/DDBJ whole genome shotgun (WGS) entry which is preliminary data.</text>
</comment>
<gene>
    <name evidence="2" type="ORF">FMM06_03750</name>
</gene>